<comment type="function">
    <text evidence="1">Involved in the transposition of the insertion sequence.</text>
</comment>
<organism evidence="3 4">
    <name type="scientific">Selenomonas ruminantium</name>
    <dbReference type="NCBI Taxonomy" id="971"/>
    <lineage>
        <taxon>Bacteria</taxon>
        <taxon>Bacillati</taxon>
        <taxon>Bacillota</taxon>
        <taxon>Negativicutes</taxon>
        <taxon>Selenomonadales</taxon>
        <taxon>Selenomonadaceae</taxon>
        <taxon>Selenomonas</taxon>
    </lineage>
</organism>
<dbReference type="PROSITE" id="PS50994">
    <property type="entry name" value="INTEGRASE"/>
    <property type="match status" value="1"/>
</dbReference>
<dbReference type="Pfam" id="PF13276">
    <property type="entry name" value="HTH_21"/>
    <property type="match status" value="1"/>
</dbReference>
<name>A0A927WJ90_SELRU</name>
<dbReference type="GO" id="GO:0003676">
    <property type="term" value="F:nucleic acid binding"/>
    <property type="evidence" value="ECO:0007669"/>
    <property type="project" value="InterPro"/>
</dbReference>
<dbReference type="PANTHER" id="PTHR46889">
    <property type="entry name" value="TRANSPOSASE INSF FOR INSERTION SEQUENCE IS3B-RELATED"/>
    <property type="match status" value="1"/>
</dbReference>
<protein>
    <submittedName>
        <fullName evidence="3">IS3 family transposase</fullName>
    </submittedName>
</protein>
<evidence type="ECO:0000256" key="1">
    <source>
        <dbReference type="ARBA" id="ARBA00002286"/>
    </source>
</evidence>
<proteinExistence type="predicted"/>
<dbReference type="InterPro" id="IPR048020">
    <property type="entry name" value="Transpos_IS3"/>
</dbReference>
<dbReference type="NCBIfam" id="NF033516">
    <property type="entry name" value="transpos_IS3"/>
    <property type="match status" value="1"/>
</dbReference>
<sequence length="297" mass="35046">MIFFRTVFAKLEKSCLNCRTLIQRDNGLSVRRQCELLGLNRSSVYYEPTEPDEAYRLLDDELMKRIDYWHTKCPYFGSRKILDKLRKEGYGIGRKKVRRLMCEMGITAIYPKINLSKRNFKEAVVPYLLRNYKVNFPNQVWSIDITYIPMRRGHMYLTAIIDWYSRKIVGHHLSDTLDTREVLYAVRESVANHGIPSILNSDQGSQFTSDDYKKLLQEYGIRQSMDGKSRWADNIMIERWFSSLKTEAIYPNEYTSPRELRQLINGYVRDYNTICSHKSLDYKVPNEVYYGAFANIA</sequence>
<gene>
    <name evidence="3" type="ORF">E7203_08515</name>
</gene>
<reference evidence="3" key="1">
    <citation type="submission" date="2019-04" db="EMBL/GenBank/DDBJ databases">
        <title>Evolution of Biomass-Degrading Anaerobic Consortia Revealed by Metagenomics.</title>
        <authorList>
            <person name="Peng X."/>
        </authorList>
    </citation>
    <scope>NUCLEOTIDE SEQUENCE</scope>
    <source>
        <strain evidence="3">SIG242</strain>
    </source>
</reference>
<dbReference type="GO" id="GO:0015074">
    <property type="term" value="P:DNA integration"/>
    <property type="evidence" value="ECO:0007669"/>
    <property type="project" value="InterPro"/>
</dbReference>
<dbReference type="Gene3D" id="3.30.420.10">
    <property type="entry name" value="Ribonuclease H-like superfamily/Ribonuclease H"/>
    <property type="match status" value="1"/>
</dbReference>
<dbReference type="InterPro" id="IPR050900">
    <property type="entry name" value="Transposase_IS3/IS150/IS904"/>
</dbReference>
<evidence type="ECO:0000313" key="3">
    <source>
        <dbReference type="EMBL" id="MBE6085475.1"/>
    </source>
</evidence>
<dbReference type="Proteomes" id="UP000772151">
    <property type="component" value="Unassembled WGS sequence"/>
</dbReference>
<accession>A0A927WJ90</accession>
<dbReference type="PANTHER" id="PTHR46889:SF4">
    <property type="entry name" value="TRANSPOSASE INSO FOR INSERTION SEQUENCE ELEMENT IS911B-RELATED"/>
    <property type="match status" value="1"/>
</dbReference>
<dbReference type="SUPFAM" id="SSF53098">
    <property type="entry name" value="Ribonuclease H-like"/>
    <property type="match status" value="1"/>
</dbReference>
<dbReference type="Pfam" id="PF00665">
    <property type="entry name" value="rve"/>
    <property type="match status" value="1"/>
</dbReference>
<feature type="domain" description="Integrase catalytic" evidence="2">
    <location>
        <begin position="133"/>
        <end position="293"/>
    </location>
</feature>
<dbReference type="EMBL" id="SVCA01000007">
    <property type="protein sequence ID" value="MBE6085475.1"/>
    <property type="molecule type" value="Genomic_DNA"/>
</dbReference>
<evidence type="ECO:0000313" key="4">
    <source>
        <dbReference type="Proteomes" id="UP000772151"/>
    </source>
</evidence>
<dbReference type="InterPro" id="IPR012337">
    <property type="entry name" value="RNaseH-like_sf"/>
</dbReference>
<comment type="caution">
    <text evidence="3">The sequence shown here is derived from an EMBL/GenBank/DDBJ whole genome shotgun (WGS) entry which is preliminary data.</text>
</comment>
<dbReference type="InterPro" id="IPR001584">
    <property type="entry name" value="Integrase_cat-core"/>
</dbReference>
<dbReference type="InterPro" id="IPR025948">
    <property type="entry name" value="HTH-like_dom"/>
</dbReference>
<dbReference type="InterPro" id="IPR036397">
    <property type="entry name" value="RNaseH_sf"/>
</dbReference>
<dbReference type="AlphaFoldDB" id="A0A927WJ90"/>
<evidence type="ECO:0000259" key="2">
    <source>
        <dbReference type="PROSITE" id="PS50994"/>
    </source>
</evidence>